<dbReference type="Proteomes" id="UP000504618">
    <property type="component" value="Unplaced"/>
</dbReference>
<evidence type="ECO:0000256" key="6">
    <source>
        <dbReference type="ARBA" id="ARBA00023242"/>
    </source>
</evidence>
<name>A0A6J1Q5K1_9HYME</name>
<organism evidence="9 10">
    <name type="scientific">Temnothorax curvispinosus</name>
    <dbReference type="NCBI Taxonomy" id="300111"/>
    <lineage>
        <taxon>Eukaryota</taxon>
        <taxon>Metazoa</taxon>
        <taxon>Ecdysozoa</taxon>
        <taxon>Arthropoda</taxon>
        <taxon>Hexapoda</taxon>
        <taxon>Insecta</taxon>
        <taxon>Pterygota</taxon>
        <taxon>Neoptera</taxon>
        <taxon>Endopterygota</taxon>
        <taxon>Hymenoptera</taxon>
        <taxon>Apocrita</taxon>
        <taxon>Aculeata</taxon>
        <taxon>Formicoidea</taxon>
        <taxon>Formicidae</taxon>
        <taxon>Myrmicinae</taxon>
        <taxon>Temnothorax</taxon>
    </lineage>
</organism>
<evidence type="ECO:0000313" key="10">
    <source>
        <dbReference type="RefSeq" id="XP_024877479.1"/>
    </source>
</evidence>
<evidence type="ECO:0000256" key="4">
    <source>
        <dbReference type="ARBA" id="ARBA00023159"/>
    </source>
</evidence>
<dbReference type="AlphaFoldDB" id="A0A6J1Q5K1"/>
<evidence type="ECO:0000313" key="9">
    <source>
        <dbReference type="Proteomes" id="UP000504618"/>
    </source>
</evidence>
<keyword evidence="2" id="KW-0698">rRNA processing</keyword>
<dbReference type="GO" id="GO:0003723">
    <property type="term" value="F:RNA binding"/>
    <property type="evidence" value="ECO:0007669"/>
    <property type="project" value="TreeGrafter"/>
</dbReference>
<keyword evidence="6" id="KW-0539">Nucleus</keyword>
<dbReference type="InterPro" id="IPR042859">
    <property type="entry name" value="NOL11"/>
</dbReference>
<evidence type="ECO:0000256" key="1">
    <source>
        <dbReference type="ARBA" id="ARBA00004604"/>
    </source>
</evidence>
<evidence type="ECO:0000259" key="8">
    <source>
        <dbReference type="Pfam" id="PF20998"/>
    </source>
</evidence>
<dbReference type="GO" id="GO:0005730">
    <property type="term" value="C:nucleolus"/>
    <property type="evidence" value="ECO:0007669"/>
    <property type="project" value="UniProtKB-SubCell"/>
</dbReference>
<feature type="domain" description="Nucleolar protein 11 C-terminal" evidence="8">
    <location>
        <begin position="394"/>
        <end position="624"/>
    </location>
</feature>
<dbReference type="Pfam" id="PF08168">
    <property type="entry name" value="NOL11_N"/>
    <property type="match status" value="1"/>
</dbReference>
<reference evidence="10" key="1">
    <citation type="submission" date="2025-08" db="UniProtKB">
        <authorList>
            <consortium name="RefSeq"/>
        </authorList>
    </citation>
    <scope>IDENTIFICATION</scope>
    <source>
        <tissue evidence="10">Whole body</tissue>
    </source>
</reference>
<gene>
    <name evidence="10" type="primary">LOC112458221</name>
</gene>
<evidence type="ECO:0000256" key="5">
    <source>
        <dbReference type="ARBA" id="ARBA00023163"/>
    </source>
</evidence>
<evidence type="ECO:0000259" key="7">
    <source>
        <dbReference type="Pfam" id="PF08168"/>
    </source>
</evidence>
<proteinExistence type="predicted"/>
<dbReference type="OrthoDB" id="6502630at2759"/>
<evidence type="ECO:0000256" key="2">
    <source>
        <dbReference type="ARBA" id="ARBA00022552"/>
    </source>
</evidence>
<accession>A0A6J1Q5K1</accession>
<dbReference type="PANTHER" id="PTHR15633">
    <property type="entry name" value="NUCLEOLAR PROTEIN 11"/>
    <property type="match status" value="1"/>
</dbReference>
<dbReference type="GeneID" id="112458221"/>
<dbReference type="RefSeq" id="XP_024877479.1">
    <property type="nucleotide sequence ID" value="XM_025021711.1"/>
</dbReference>
<dbReference type="GO" id="GO:0030490">
    <property type="term" value="P:maturation of SSU-rRNA"/>
    <property type="evidence" value="ECO:0007669"/>
    <property type="project" value="InterPro"/>
</dbReference>
<evidence type="ECO:0000256" key="3">
    <source>
        <dbReference type="ARBA" id="ARBA00023015"/>
    </source>
</evidence>
<feature type="domain" description="Nucleolar protein 11 N-terminal" evidence="7">
    <location>
        <begin position="1"/>
        <end position="329"/>
    </location>
</feature>
<sequence length="624" mass="70514">MAKLNSYYTLCPLIDQQSLLGVEKDKEPGCAVVTLGRNIVIRYKLQDLKQISSWSSKERLTTQVIYDRSKERYVAVFNERKIRVWSAEEADLNNVKGYKFPSPLHAILPYGDSSPILVQRNGATASLEWAIDNRRTWRSKGIIKAKENVLDCQLIHFNGKTSLFCLTRVEEVYNCLVVRLEDATCLEKADTVRRIELKRKSEDLAGHVVIRHKNAAYLLTLWSHGRLYSHQLSTGTCVSSDFESNRLVSVITNINTKYPVVMTHLNETTVAIYGADVTDEGAILMIYNVKFKSAQAVQKLKLYTNDAKLWKVEDKLLLAANRHLAVAPYHLAPQRIAAMLGSSLRFKSDNADAAAAAADDIVVIQEATVAQWDKTRTKSCARSVSIGRIPLNVSQKIRAYLNEGWSDAAIQEALIPLLMHAGDVASICWCLDTFQDLPDKLLVDLLAFTFTLKSPDKVFVPLQNGTTDGSTVDSATFKPNHSYSRDTFLDKVFSISCSSVSLLPHLKTGLTFDQVLKLLEHLMCKLNEETDSLADANSQPSDQQLYEWSCILLDSHYQHYLLSQDTHVLDLFNRLDSTLEEHFQFLQNLVDLRPIIDKTHNGKSLRSSSRKQNKFYSIEEIKLY</sequence>
<dbReference type="InterPro" id="IPR048897">
    <property type="entry name" value="Nol11_C"/>
</dbReference>
<keyword evidence="3" id="KW-0805">Transcription regulation</keyword>
<keyword evidence="5" id="KW-0804">Transcription</keyword>
<keyword evidence="4" id="KW-0010">Activator</keyword>
<dbReference type="PANTHER" id="PTHR15633:SF2">
    <property type="entry name" value="NUCLEOLAR PROTEIN 11"/>
    <property type="match status" value="1"/>
</dbReference>
<dbReference type="InterPro" id="IPR012584">
    <property type="entry name" value="NOL11_N"/>
</dbReference>
<keyword evidence="9" id="KW-1185">Reference proteome</keyword>
<comment type="subcellular location">
    <subcellularLocation>
        <location evidence="1">Nucleus</location>
        <location evidence="1">Nucleolus</location>
    </subcellularLocation>
</comment>
<dbReference type="Pfam" id="PF20998">
    <property type="entry name" value="Nol11_C"/>
    <property type="match status" value="1"/>
</dbReference>
<protein>
    <submittedName>
        <fullName evidence="10">Nucleolar protein 11</fullName>
    </submittedName>
</protein>